<dbReference type="GO" id="GO:0020037">
    <property type="term" value="F:heme binding"/>
    <property type="evidence" value="ECO:0007669"/>
    <property type="project" value="InterPro"/>
</dbReference>
<dbReference type="SUPFAM" id="SSF46626">
    <property type="entry name" value="Cytochrome c"/>
    <property type="match status" value="1"/>
</dbReference>
<evidence type="ECO:0000313" key="4">
    <source>
        <dbReference type="EMBL" id="OWP48286.1"/>
    </source>
</evidence>
<keyword evidence="2" id="KW-0472">Membrane</keyword>
<comment type="caution">
    <text evidence="4">The sequence shown here is derived from an EMBL/GenBank/DDBJ whole genome shotgun (WGS) entry which is preliminary data.</text>
</comment>
<accession>A0A246F523</accession>
<dbReference type="InterPro" id="IPR010389">
    <property type="entry name" value="Urate_ox_N"/>
</dbReference>
<feature type="compositionally biased region" description="Low complexity" evidence="1">
    <location>
        <begin position="339"/>
        <end position="357"/>
    </location>
</feature>
<name>A0A246F523_PSENT</name>
<reference evidence="4 5" key="1">
    <citation type="submission" date="2017-06" db="EMBL/GenBank/DDBJ databases">
        <title>Draft genome of Pseudomonas nitroreducens DF05.</title>
        <authorList>
            <person name="Iyer R."/>
        </authorList>
    </citation>
    <scope>NUCLEOTIDE SEQUENCE [LARGE SCALE GENOMIC DNA]</scope>
    <source>
        <strain evidence="4 5">DF05</strain>
    </source>
</reference>
<evidence type="ECO:0000256" key="2">
    <source>
        <dbReference type="SAM" id="Phobius"/>
    </source>
</evidence>
<dbReference type="Pfam" id="PF06181">
    <property type="entry name" value="Urate_ox_N"/>
    <property type="match status" value="1"/>
</dbReference>
<dbReference type="InterPro" id="IPR036909">
    <property type="entry name" value="Cyt_c-like_dom_sf"/>
</dbReference>
<proteinExistence type="predicted"/>
<feature type="region of interest" description="Disordered" evidence="1">
    <location>
        <begin position="301"/>
        <end position="360"/>
    </location>
</feature>
<keyword evidence="2" id="KW-1133">Transmembrane helix</keyword>
<evidence type="ECO:0000259" key="3">
    <source>
        <dbReference type="Pfam" id="PF06181"/>
    </source>
</evidence>
<feature type="transmembrane region" description="Helical" evidence="2">
    <location>
        <begin position="173"/>
        <end position="193"/>
    </location>
</feature>
<dbReference type="RefSeq" id="WP_088420878.1">
    <property type="nucleotide sequence ID" value="NZ_NJBA01000009.1"/>
</dbReference>
<dbReference type="eggNOG" id="COG3748">
    <property type="taxonomic scope" value="Bacteria"/>
</dbReference>
<feature type="transmembrane region" description="Helical" evidence="2">
    <location>
        <begin position="113"/>
        <end position="133"/>
    </location>
</feature>
<protein>
    <recommendedName>
        <fullName evidence="3">Urate oxidase N-terminal domain-containing protein</fullName>
    </recommendedName>
</protein>
<feature type="transmembrane region" description="Helical" evidence="2">
    <location>
        <begin position="81"/>
        <end position="101"/>
    </location>
</feature>
<gene>
    <name evidence="4" type="ORF">CEG18_23085</name>
</gene>
<feature type="transmembrane region" description="Helical" evidence="2">
    <location>
        <begin position="226"/>
        <end position="242"/>
    </location>
</feature>
<dbReference type="EMBL" id="NJBA01000009">
    <property type="protein sequence ID" value="OWP48286.1"/>
    <property type="molecule type" value="Genomic_DNA"/>
</dbReference>
<sequence length="446" mass="48266">MEAHLIEWLNLLVRWIHMIVGIAWIGASFYFVWLENNLNRANPREGLSGDLWAIHGGGIYHLEKYKLAPPKMPDNLHWFKWEAYSTWLSGVCLLTIVFYLNPTLYLIAPGSDLAPAAAVAIGIGSLIAGWFVYSTLCDSPLGKKPALLGAILFALLVLAAYLLSQVFSGRGAYLHVGAIIGTIMVGNVFRVIMPAQRALVKAIEEGREPDPVLPAKGLLRSRHNNYFTLPVLFIMISNHFPSTYGSHYNWLILTCIAALAVIVRHYFNTRHEGNGMAWALPAGAVGMIALAFVTGPNWPSSDASSGTAQAPKVEYQPLPETAVGGKTPAERAKDEEAAKAAAAQQAQAAPAQASTAAGSSEGFDKVHHVIQERCAVCHSAKPTSNLFSTAPAGVMFDTPQQIQQLAPRIQAQAVASQVMPLGNITQMTPEERKLVGDWISRGAQVN</sequence>
<feature type="domain" description="Urate oxidase N-terminal" evidence="3">
    <location>
        <begin position="4"/>
        <end position="293"/>
    </location>
</feature>
<dbReference type="GO" id="GO:0009055">
    <property type="term" value="F:electron transfer activity"/>
    <property type="evidence" value="ECO:0007669"/>
    <property type="project" value="InterPro"/>
</dbReference>
<feature type="transmembrane region" description="Helical" evidence="2">
    <location>
        <begin position="279"/>
        <end position="298"/>
    </location>
</feature>
<feature type="transmembrane region" description="Helical" evidence="2">
    <location>
        <begin position="145"/>
        <end position="167"/>
    </location>
</feature>
<evidence type="ECO:0000313" key="5">
    <source>
        <dbReference type="Proteomes" id="UP000198145"/>
    </source>
</evidence>
<dbReference type="AlphaFoldDB" id="A0A246F523"/>
<dbReference type="STRING" id="46680.GCA_000807755_06550"/>
<keyword evidence="2" id="KW-0812">Transmembrane</keyword>
<feature type="compositionally biased region" description="Basic and acidic residues" evidence="1">
    <location>
        <begin position="328"/>
        <end position="338"/>
    </location>
</feature>
<organism evidence="4 5">
    <name type="scientific">Pseudomonas nitroreducens</name>
    <dbReference type="NCBI Taxonomy" id="46680"/>
    <lineage>
        <taxon>Bacteria</taxon>
        <taxon>Pseudomonadati</taxon>
        <taxon>Pseudomonadota</taxon>
        <taxon>Gammaproteobacteria</taxon>
        <taxon>Pseudomonadales</taxon>
        <taxon>Pseudomonadaceae</taxon>
        <taxon>Pseudomonas</taxon>
    </lineage>
</organism>
<feature type="transmembrane region" description="Helical" evidence="2">
    <location>
        <begin position="248"/>
        <end position="267"/>
    </location>
</feature>
<evidence type="ECO:0000256" key="1">
    <source>
        <dbReference type="SAM" id="MobiDB-lite"/>
    </source>
</evidence>
<dbReference type="Proteomes" id="UP000198145">
    <property type="component" value="Unassembled WGS sequence"/>
</dbReference>
<feature type="transmembrane region" description="Helical" evidence="2">
    <location>
        <begin position="12"/>
        <end position="34"/>
    </location>
</feature>